<evidence type="ECO:0000256" key="4">
    <source>
        <dbReference type="PROSITE-ProRule" id="PRU00335"/>
    </source>
</evidence>
<feature type="domain" description="HTH tetR-type" evidence="5">
    <location>
        <begin position="15"/>
        <end position="75"/>
    </location>
</feature>
<accession>A0A2W5AAG2</accession>
<evidence type="ECO:0000256" key="2">
    <source>
        <dbReference type="ARBA" id="ARBA00023125"/>
    </source>
</evidence>
<keyword evidence="1" id="KW-0805">Transcription regulation</keyword>
<dbReference type="PANTHER" id="PTHR47506">
    <property type="entry name" value="TRANSCRIPTIONAL REGULATORY PROTEIN"/>
    <property type="match status" value="1"/>
</dbReference>
<evidence type="ECO:0000256" key="1">
    <source>
        <dbReference type="ARBA" id="ARBA00023015"/>
    </source>
</evidence>
<name>A0A2W5AAG2_9SPHN</name>
<dbReference type="Proteomes" id="UP000249066">
    <property type="component" value="Unassembled WGS sequence"/>
</dbReference>
<comment type="caution">
    <text evidence="6">The sequence shown here is derived from an EMBL/GenBank/DDBJ whole genome shotgun (WGS) entry which is preliminary data.</text>
</comment>
<protein>
    <submittedName>
        <fullName evidence="6">TetR family transcriptional regulator</fullName>
    </submittedName>
</protein>
<sequence>MNSAAIDTKPAGERKNAAQRVFEAAQELFYEKGIRAVGVDEIVARAGVTKPSLYRAFASKDALVAACLKNAAERDRIAMEAEIARAGGDPARQLLAIVHYEVAKMEAGHFRGCAVSNAATELAEPDHPGRVVANACKTELRARLKEIAAALPAADPGTLADGLLMLVEGAFSLHHACGCPGLPGRLEKNAELLIAAHRAG</sequence>
<dbReference type="InterPro" id="IPR009057">
    <property type="entry name" value="Homeodomain-like_sf"/>
</dbReference>
<proteinExistence type="predicted"/>
<gene>
    <name evidence="6" type="ORF">DI623_03940</name>
</gene>
<dbReference type="PRINTS" id="PR00455">
    <property type="entry name" value="HTHTETR"/>
</dbReference>
<evidence type="ECO:0000313" key="6">
    <source>
        <dbReference type="EMBL" id="PZO91253.1"/>
    </source>
</evidence>
<dbReference type="SUPFAM" id="SSF46689">
    <property type="entry name" value="Homeodomain-like"/>
    <property type="match status" value="1"/>
</dbReference>
<dbReference type="AlphaFoldDB" id="A0A2W5AAG2"/>
<dbReference type="SUPFAM" id="SSF48498">
    <property type="entry name" value="Tetracyclin repressor-like, C-terminal domain"/>
    <property type="match status" value="1"/>
</dbReference>
<reference evidence="6 7" key="1">
    <citation type="submission" date="2017-08" db="EMBL/GenBank/DDBJ databases">
        <title>Infants hospitalized years apart are colonized by the same room-sourced microbial strains.</title>
        <authorList>
            <person name="Brooks B."/>
            <person name="Olm M.R."/>
            <person name="Firek B.A."/>
            <person name="Baker R."/>
            <person name="Thomas B.C."/>
            <person name="Morowitz M.J."/>
            <person name="Banfield J.F."/>
        </authorList>
    </citation>
    <scope>NUCLEOTIDE SEQUENCE [LARGE SCALE GENOMIC DNA]</scope>
    <source>
        <strain evidence="6">S2_018_000_R2_101</strain>
    </source>
</reference>
<dbReference type="InterPro" id="IPR036271">
    <property type="entry name" value="Tet_transcr_reg_TetR-rel_C_sf"/>
</dbReference>
<organism evidence="6 7">
    <name type="scientific">Sphingomonas sanxanigenens</name>
    <dbReference type="NCBI Taxonomy" id="397260"/>
    <lineage>
        <taxon>Bacteria</taxon>
        <taxon>Pseudomonadati</taxon>
        <taxon>Pseudomonadota</taxon>
        <taxon>Alphaproteobacteria</taxon>
        <taxon>Sphingomonadales</taxon>
        <taxon>Sphingomonadaceae</taxon>
        <taxon>Sphingomonas</taxon>
    </lineage>
</organism>
<dbReference type="PROSITE" id="PS50977">
    <property type="entry name" value="HTH_TETR_2"/>
    <property type="match status" value="1"/>
</dbReference>
<dbReference type="InterPro" id="IPR001647">
    <property type="entry name" value="HTH_TetR"/>
</dbReference>
<dbReference type="PANTHER" id="PTHR47506:SF1">
    <property type="entry name" value="HTH-TYPE TRANSCRIPTIONAL REGULATOR YJDC"/>
    <property type="match status" value="1"/>
</dbReference>
<dbReference type="GO" id="GO:0003677">
    <property type="term" value="F:DNA binding"/>
    <property type="evidence" value="ECO:0007669"/>
    <property type="project" value="UniProtKB-UniRule"/>
</dbReference>
<evidence type="ECO:0000259" key="5">
    <source>
        <dbReference type="PROSITE" id="PS50977"/>
    </source>
</evidence>
<evidence type="ECO:0000256" key="3">
    <source>
        <dbReference type="ARBA" id="ARBA00023163"/>
    </source>
</evidence>
<keyword evidence="2 4" id="KW-0238">DNA-binding</keyword>
<dbReference type="EMBL" id="QFNN01000012">
    <property type="protein sequence ID" value="PZO91253.1"/>
    <property type="molecule type" value="Genomic_DNA"/>
</dbReference>
<evidence type="ECO:0000313" key="7">
    <source>
        <dbReference type="Proteomes" id="UP000249066"/>
    </source>
</evidence>
<dbReference type="Pfam" id="PF00440">
    <property type="entry name" value="TetR_N"/>
    <property type="match status" value="1"/>
</dbReference>
<feature type="DNA-binding region" description="H-T-H motif" evidence="4">
    <location>
        <begin position="38"/>
        <end position="57"/>
    </location>
</feature>
<keyword evidence="3" id="KW-0804">Transcription</keyword>
<dbReference type="Gene3D" id="1.10.357.10">
    <property type="entry name" value="Tetracycline Repressor, domain 2"/>
    <property type="match status" value="1"/>
</dbReference>